<evidence type="ECO:0000256" key="1">
    <source>
        <dbReference type="SAM" id="MobiDB-lite"/>
    </source>
</evidence>
<feature type="transmembrane region" description="Helical" evidence="2">
    <location>
        <begin position="80"/>
        <end position="100"/>
    </location>
</feature>
<proteinExistence type="predicted"/>
<keyword evidence="4" id="KW-1185">Reference proteome</keyword>
<feature type="region of interest" description="Disordered" evidence="1">
    <location>
        <begin position="345"/>
        <end position="397"/>
    </location>
</feature>
<evidence type="ECO:0000313" key="3">
    <source>
        <dbReference type="EMBL" id="EFJ00293.1"/>
    </source>
</evidence>
<dbReference type="RefSeq" id="XP_003035195.1">
    <property type="nucleotide sequence ID" value="XM_003035149.1"/>
</dbReference>
<keyword evidence="2" id="KW-0812">Transmembrane</keyword>
<reference evidence="3 4" key="1">
    <citation type="journal article" date="2010" name="Nat. Biotechnol.">
        <title>Genome sequence of the model mushroom Schizophyllum commune.</title>
        <authorList>
            <person name="Ohm R.A."/>
            <person name="de Jong J.F."/>
            <person name="Lugones L.G."/>
            <person name="Aerts A."/>
            <person name="Kothe E."/>
            <person name="Stajich J.E."/>
            <person name="de Vries R.P."/>
            <person name="Record E."/>
            <person name="Levasseur A."/>
            <person name="Baker S.E."/>
            <person name="Bartholomew K.A."/>
            <person name="Coutinho P.M."/>
            <person name="Erdmann S."/>
            <person name="Fowler T.J."/>
            <person name="Gathman A.C."/>
            <person name="Lombard V."/>
            <person name="Henrissat B."/>
            <person name="Knabe N."/>
            <person name="Kuees U."/>
            <person name="Lilly W.W."/>
            <person name="Lindquist E."/>
            <person name="Lucas S."/>
            <person name="Magnuson J.K."/>
            <person name="Piumi F."/>
            <person name="Raudaskoski M."/>
            <person name="Salamov A."/>
            <person name="Schmutz J."/>
            <person name="Schwarze F.W.M.R."/>
            <person name="vanKuyk P.A."/>
            <person name="Horton J.S."/>
            <person name="Grigoriev I.V."/>
            <person name="Woesten H.A.B."/>
        </authorList>
    </citation>
    <scope>NUCLEOTIDE SEQUENCE [LARGE SCALE GENOMIC DNA]</scope>
    <source>
        <strain evidence="4">H4-8 / FGSC 9210</strain>
    </source>
</reference>
<sequence>MNKTAIALRSIVFFVWAFFACWTAGTSVVLILANARLEYGVAASTVLALIVTIVTLFMIIASHTELRYHYVRTGNVLIELTWVAISAVLGLVIIGLAFGIDVKGCRDTGDFEYCANTALFRKLVAVFAAMGWSYLVIFSVALLWRYRVDGRYILSKSVFEINWLRRRDAMEKDYRDHKGHKGRKERPQDVQAHGIFDDITQSSAYSTSPGYMSPPARTAARQPEPHTPTPLWAKQASIRRGVDPPFRQAPSEQRIQPLQRAHPRPHRHRHREHRPSRQARATLAPSQPNLSAQTSTVSANVANDMNYITRAVSPLISDLGSARQPEQGLKPLPSLAEMVGQRVVRPPPRQDSLGRHGSSSAPRRHGGADPIDRPFSPARRTSRRPTSEESLSRFYYL</sequence>
<evidence type="ECO:0000256" key="2">
    <source>
        <dbReference type="SAM" id="Phobius"/>
    </source>
</evidence>
<dbReference type="OrthoDB" id="2951498at2759"/>
<keyword evidence="2" id="KW-0472">Membrane</keyword>
<dbReference type="AlphaFoldDB" id="D8PWX1"/>
<dbReference type="VEuPathDB" id="FungiDB:SCHCODRAFT_02606097"/>
<name>D8PWX1_SCHCM</name>
<feature type="compositionally biased region" description="Basic residues" evidence="1">
    <location>
        <begin position="261"/>
        <end position="277"/>
    </location>
</feature>
<organism evidence="4">
    <name type="scientific">Schizophyllum commune (strain H4-8 / FGSC 9210)</name>
    <name type="common">Split gill fungus</name>
    <dbReference type="NCBI Taxonomy" id="578458"/>
    <lineage>
        <taxon>Eukaryota</taxon>
        <taxon>Fungi</taxon>
        <taxon>Dikarya</taxon>
        <taxon>Basidiomycota</taxon>
        <taxon>Agaricomycotina</taxon>
        <taxon>Agaricomycetes</taxon>
        <taxon>Agaricomycetidae</taxon>
        <taxon>Agaricales</taxon>
        <taxon>Schizophyllaceae</taxon>
        <taxon>Schizophyllum</taxon>
    </lineage>
</organism>
<feature type="transmembrane region" description="Helical" evidence="2">
    <location>
        <begin position="39"/>
        <end position="60"/>
    </location>
</feature>
<dbReference type="KEGG" id="scm:SCHCO_02606097"/>
<keyword evidence="2" id="KW-1133">Transmembrane helix</keyword>
<dbReference type="Proteomes" id="UP000007431">
    <property type="component" value="Unassembled WGS sequence"/>
</dbReference>
<dbReference type="HOGENOM" id="CLU_694748_0_0_1"/>
<feature type="region of interest" description="Disordered" evidence="1">
    <location>
        <begin position="206"/>
        <end position="296"/>
    </location>
</feature>
<accession>D8PWX1</accession>
<dbReference type="GeneID" id="9595871"/>
<protein>
    <submittedName>
        <fullName evidence="3">Expressed protein</fullName>
    </submittedName>
</protein>
<dbReference type="PROSITE" id="PS51257">
    <property type="entry name" value="PROKAR_LIPOPROTEIN"/>
    <property type="match status" value="1"/>
</dbReference>
<feature type="transmembrane region" description="Helical" evidence="2">
    <location>
        <begin position="12"/>
        <end position="33"/>
    </location>
</feature>
<evidence type="ECO:0000313" key="4">
    <source>
        <dbReference type="Proteomes" id="UP000007431"/>
    </source>
</evidence>
<gene>
    <name evidence="3" type="ORF">SCHCODRAFT_84535</name>
</gene>
<dbReference type="EMBL" id="GL377303">
    <property type="protein sequence ID" value="EFJ00293.1"/>
    <property type="molecule type" value="Genomic_DNA"/>
</dbReference>
<dbReference type="InParanoid" id="D8PWX1"/>
<feature type="compositionally biased region" description="Polar residues" evidence="1">
    <location>
        <begin position="284"/>
        <end position="296"/>
    </location>
</feature>
<feature type="transmembrane region" description="Helical" evidence="2">
    <location>
        <begin position="120"/>
        <end position="144"/>
    </location>
</feature>